<evidence type="ECO:0000256" key="2">
    <source>
        <dbReference type="ARBA" id="ARBA00022490"/>
    </source>
</evidence>
<keyword evidence="2 12" id="KW-0963">Cytoplasm</keyword>
<dbReference type="InterPro" id="IPR009000">
    <property type="entry name" value="Transl_B-barrel_sf"/>
</dbReference>
<dbReference type="SUPFAM" id="SSF55186">
    <property type="entry name" value="ThrRS/AlaRS common domain"/>
    <property type="match status" value="1"/>
</dbReference>
<gene>
    <name evidence="12" type="primary">alaS</name>
    <name evidence="14" type="ORF">apy_10190</name>
</gene>
<dbReference type="CDD" id="cd00673">
    <property type="entry name" value="AlaRS_core"/>
    <property type="match status" value="1"/>
</dbReference>
<dbReference type="Pfam" id="PF01411">
    <property type="entry name" value="tRNA-synt_2c"/>
    <property type="match status" value="1"/>
</dbReference>
<dbReference type="PANTHER" id="PTHR11777">
    <property type="entry name" value="ALANYL-TRNA SYNTHETASE"/>
    <property type="match status" value="1"/>
</dbReference>
<dbReference type="InterPro" id="IPR018163">
    <property type="entry name" value="Thr/Ala-tRNA-synth_IIc_edit"/>
</dbReference>
<keyword evidence="4 12" id="KW-0436">Ligase</keyword>
<dbReference type="GO" id="GO:0002161">
    <property type="term" value="F:aminoacyl-tRNA deacylase activity"/>
    <property type="evidence" value="ECO:0007669"/>
    <property type="project" value="UniProtKB-ARBA"/>
</dbReference>
<dbReference type="InterPro" id="IPR012947">
    <property type="entry name" value="tRNA_SAD"/>
</dbReference>
<dbReference type="InterPro" id="IPR050058">
    <property type="entry name" value="Ala-tRNA_ligase"/>
</dbReference>
<keyword evidence="11 12" id="KW-0030">Aminoacyl-tRNA synthetase</keyword>
<dbReference type="InterPro" id="IPR045864">
    <property type="entry name" value="aa-tRNA-synth_II/BPL/LPL"/>
</dbReference>
<accession>A0A401HA76</accession>
<dbReference type="InterPro" id="IPR002318">
    <property type="entry name" value="Ala-tRNA-lgiase_IIc"/>
</dbReference>
<reference evidence="14 15" key="1">
    <citation type="submission" date="2017-02" db="EMBL/GenBank/DDBJ databases">
        <title>isolation and characterization of a novel temperate virus Aeropyrum globular virus 1 infecting hyperthermophilic archaeon Aeropyrum.</title>
        <authorList>
            <person name="Yumiya M."/>
            <person name="Yoshida T."/>
            <person name="Sako Y."/>
        </authorList>
    </citation>
    <scope>NUCLEOTIDE SEQUENCE [LARGE SCALE GENOMIC DNA]</scope>
    <source>
        <strain evidence="14 15">YK1-12-2013</strain>
    </source>
</reference>
<dbReference type="Gene3D" id="3.30.980.10">
    <property type="entry name" value="Threonyl-trna Synthetase, Chain A, domain 2"/>
    <property type="match status" value="1"/>
</dbReference>
<evidence type="ECO:0000256" key="4">
    <source>
        <dbReference type="ARBA" id="ARBA00022598"/>
    </source>
</evidence>
<comment type="subcellular location">
    <subcellularLocation>
        <location evidence="12">Cytoplasm</location>
    </subcellularLocation>
</comment>
<protein>
    <recommendedName>
        <fullName evidence="12">Alanine--tRNA ligase</fullName>
        <ecNumber evidence="12">6.1.1.7</ecNumber>
    </recommendedName>
    <alternativeName>
        <fullName evidence="12">Alanyl-tRNA synthetase</fullName>
        <shortName evidence="12">AlaRS</shortName>
    </alternativeName>
</protein>
<dbReference type="Gene3D" id="3.10.310.40">
    <property type="match status" value="1"/>
</dbReference>
<evidence type="ECO:0000256" key="3">
    <source>
        <dbReference type="ARBA" id="ARBA00022555"/>
    </source>
</evidence>
<keyword evidence="6 12" id="KW-0547">Nucleotide-binding</keyword>
<dbReference type="PROSITE" id="PS50860">
    <property type="entry name" value="AA_TRNA_LIGASE_II_ALA"/>
    <property type="match status" value="1"/>
</dbReference>
<dbReference type="Gene3D" id="3.30.930.10">
    <property type="entry name" value="Bira Bifunctional Protein, Domain 2"/>
    <property type="match status" value="1"/>
</dbReference>
<evidence type="ECO:0000256" key="10">
    <source>
        <dbReference type="ARBA" id="ARBA00022917"/>
    </source>
</evidence>
<comment type="catalytic activity">
    <reaction evidence="12">
        <text>tRNA(Ala) + L-alanine + ATP = L-alanyl-tRNA(Ala) + AMP + diphosphate</text>
        <dbReference type="Rhea" id="RHEA:12540"/>
        <dbReference type="Rhea" id="RHEA-COMP:9657"/>
        <dbReference type="Rhea" id="RHEA-COMP:9923"/>
        <dbReference type="ChEBI" id="CHEBI:30616"/>
        <dbReference type="ChEBI" id="CHEBI:33019"/>
        <dbReference type="ChEBI" id="CHEBI:57972"/>
        <dbReference type="ChEBI" id="CHEBI:78442"/>
        <dbReference type="ChEBI" id="CHEBI:78497"/>
        <dbReference type="ChEBI" id="CHEBI:456215"/>
        <dbReference type="EC" id="6.1.1.7"/>
    </reaction>
</comment>
<evidence type="ECO:0000313" key="14">
    <source>
        <dbReference type="EMBL" id="GBF09294.1"/>
    </source>
</evidence>
<comment type="caution">
    <text evidence="14">The sequence shown here is derived from an EMBL/GenBank/DDBJ whole genome shotgun (WGS) entry which is preliminary data.</text>
</comment>
<keyword evidence="5 12" id="KW-0479">Metal-binding</keyword>
<keyword evidence="3 12" id="KW-0820">tRNA-binding</keyword>
<feature type="binding site" evidence="12">
    <location>
        <position position="591"/>
    </location>
    <ligand>
        <name>Zn(2+)</name>
        <dbReference type="ChEBI" id="CHEBI:29105"/>
    </ligand>
</feature>
<dbReference type="InterPro" id="IPR022429">
    <property type="entry name" value="Ala-tRNA_lgiase_arc"/>
</dbReference>
<evidence type="ECO:0000259" key="13">
    <source>
        <dbReference type="PROSITE" id="PS50860"/>
    </source>
</evidence>
<dbReference type="NCBIfam" id="TIGR03683">
    <property type="entry name" value="A-tRNA_syn_arch"/>
    <property type="match status" value="1"/>
</dbReference>
<dbReference type="AlphaFoldDB" id="A0A401HA76"/>
<keyword evidence="8 12" id="KW-0067">ATP-binding</keyword>
<organism evidence="14 15">
    <name type="scientific">Aeropyrum pernix</name>
    <dbReference type="NCBI Taxonomy" id="56636"/>
    <lineage>
        <taxon>Archaea</taxon>
        <taxon>Thermoproteota</taxon>
        <taxon>Thermoprotei</taxon>
        <taxon>Desulfurococcales</taxon>
        <taxon>Desulfurococcaceae</taxon>
        <taxon>Aeropyrum</taxon>
    </lineage>
</organism>
<proteinExistence type="inferred from homology"/>
<dbReference type="GO" id="GO:0008270">
    <property type="term" value="F:zinc ion binding"/>
    <property type="evidence" value="ECO:0007669"/>
    <property type="project" value="UniProtKB-UniRule"/>
</dbReference>
<feature type="binding site" evidence="12">
    <location>
        <position position="587"/>
    </location>
    <ligand>
        <name>Zn(2+)</name>
        <dbReference type="ChEBI" id="CHEBI:29105"/>
    </ligand>
</feature>
<dbReference type="Gene3D" id="3.30.54.20">
    <property type="match status" value="1"/>
</dbReference>
<dbReference type="EMBL" id="BDMD01000052">
    <property type="protein sequence ID" value="GBF09294.1"/>
    <property type="molecule type" value="Genomic_DNA"/>
</dbReference>
<dbReference type="SMART" id="SM00863">
    <property type="entry name" value="tRNA_SAD"/>
    <property type="match status" value="1"/>
</dbReference>
<dbReference type="HAMAP" id="MF_00036_A">
    <property type="entry name" value="Ala_tRNA_synth_A"/>
    <property type="match status" value="1"/>
</dbReference>
<dbReference type="GO" id="GO:0004813">
    <property type="term" value="F:alanine-tRNA ligase activity"/>
    <property type="evidence" value="ECO:0007669"/>
    <property type="project" value="UniProtKB-UniRule"/>
</dbReference>
<keyword evidence="9 12" id="KW-0694">RNA-binding</keyword>
<dbReference type="InterPro" id="IPR018162">
    <property type="entry name" value="Ala-tRNA-ligase_IIc_anticod-bd"/>
</dbReference>
<name>A0A401HA76_AERPX</name>
<dbReference type="SUPFAM" id="SSF101353">
    <property type="entry name" value="Putative anticodon-binding domain of alanyl-tRNA synthetase (AlaRS)"/>
    <property type="match status" value="1"/>
</dbReference>
<comment type="domain">
    <text evidence="12">Consists of three domains; the N-terminal catalytic domain, the editing domain and the C-terminal C-Ala domain. The editing domain removes incorrectly charged amino acids, while the C-Ala domain, along with tRNA(Ala), serves as a bridge to cooperatively bring together the editing and aminoacylation centers thus stimulating deacylation of misacylated tRNAs.</text>
</comment>
<dbReference type="InterPro" id="IPR018165">
    <property type="entry name" value="Ala-tRNA-synth_IIc_core"/>
</dbReference>
<keyword evidence="7 12" id="KW-0862">Zinc</keyword>
<evidence type="ECO:0000256" key="6">
    <source>
        <dbReference type="ARBA" id="ARBA00022741"/>
    </source>
</evidence>
<sequence>MGFVRKEGTRCREAFWTLNPEFSEPQDTPCVEYWFDKVKSVSGMSVGEAREAFLSFFEKHGHTRVPPRPVVARWREDLYLTIASIVVFQPHVTSGLVPPPANPLVISQPSIRLEDIDNVGITIGRHLTSFEMAAHHAFNYPDRQVYWKEETVRLAFEFFTQVLGIPPELIVFKESWWEGGGNAGPSFEVAVGGLELATLVFMKYRVVDGRYEEIPLKIVDTGYGVERLAWFTQKTPTAFHAIYGSLVDDFRRMLGVERPDENVMRAAFRVAGFLDPEDPESLRNYYQTVASLAGGDVETVRSILTREARLYSILDHTKTIALMLGDGIVPSNSGEGYLARLVMRRALRQMSLLNAEVPLADLVERQARFWMRDFPQLKENLDYILDAVSLEEERFRDVLRKARSIVERELKRKKRLGVDDLIRLYDSMGVPPEIAAEIATSRGAPVVVPHNFYSLVAARHRGPEKIRGYGFDETGLPRDVEEWARRFGETRRVFHEDPYAKAWKARVLGVKGRYLVADSTIFYPTGGGQIHDTGVIRVNNQQYRIIDVQKVGDAIVHVAEREIAAEPGDEVWMEIDWERRYSIMRHHTVTHVLIAAARRVLGRHAWQAGAEKTEEKGRLDITHHRPLTRDDIEKLENVVNQVIRERRRVWEDMVDKNVAEEKYGFTIYQGGVPMEKKLRLVFVEDWDVEACFGTHVRNTGEIGGFKIISYSRIQDGVVRLEYVAGDRVAIYARELEERLARIGDAVKAPRGQEEARVKGLIASLEQAREDLKRYRDYWVKTIEEAYISRARRVNGVKVLAVESLEKDRRTVQEMLRKLTSRHEDLIAALVVENEGNTQVEIAAGPKAAEKVDLGALVKIVMKKVGGRGGGRGSYASLRVEGRLSADKVEELLADALENVL</sequence>
<dbReference type="PRINTS" id="PR00980">
    <property type="entry name" value="TRNASYNTHALA"/>
</dbReference>
<dbReference type="Gene3D" id="2.40.30.130">
    <property type="match status" value="1"/>
</dbReference>
<evidence type="ECO:0000256" key="9">
    <source>
        <dbReference type="ARBA" id="ARBA00022884"/>
    </source>
</evidence>
<dbReference type="SUPFAM" id="SSF50447">
    <property type="entry name" value="Translation proteins"/>
    <property type="match status" value="1"/>
</dbReference>
<comment type="cofactor">
    <cofactor evidence="12">
        <name>Zn(2+)</name>
        <dbReference type="ChEBI" id="CHEBI:29105"/>
    </cofactor>
    <text evidence="12">Binds 1 zinc ion per subunit.</text>
</comment>
<dbReference type="GO" id="GO:0000049">
    <property type="term" value="F:tRNA binding"/>
    <property type="evidence" value="ECO:0007669"/>
    <property type="project" value="UniProtKB-KW"/>
</dbReference>
<dbReference type="InterPro" id="IPR003156">
    <property type="entry name" value="DHHA1_dom"/>
</dbReference>
<dbReference type="NCBIfam" id="TIGR00344">
    <property type="entry name" value="alaS"/>
    <property type="match status" value="1"/>
</dbReference>
<dbReference type="Pfam" id="PF07973">
    <property type="entry name" value="tRNA_SAD"/>
    <property type="match status" value="1"/>
</dbReference>
<evidence type="ECO:0000256" key="8">
    <source>
        <dbReference type="ARBA" id="ARBA00022840"/>
    </source>
</evidence>
<dbReference type="PANTHER" id="PTHR11777:SF9">
    <property type="entry name" value="ALANINE--TRNA LIGASE, CYTOPLASMIC"/>
    <property type="match status" value="1"/>
</dbReference>
<evidence type="ECO:0000256" key="5">
    <source>
        <dbReference type="ARBA" id="ARBA00022723"/>
    </source>
</evidence>
<evidence type="ECO:0000256" key="11">
    <source>
        <dbReference type="ARBA" id="ARBA00023146"/>
    </source>
</evidence>
<feature type="binding site" evidence="12">
    <location>
        <position position="691"/>
    </location>
    <ligand>
        <name>Zn(2+)</name>
        <dbReference type="ChEBI" id="CHEBI:29105"/>
    </ligand>
</feature>
<dbReference type="Pfam" id="PF02272">
    <property type="entry name" value="DHHA1"/>
    <property type="match status" value="1"/>
</dbReference>
<dbReference type="GO" id="GO:0005737">
    <property type="term" value="C:cytoplasm"/>
    <property type="evidence" value="ECO:0007669"/>
    <property type="project" value="UniProtKB-SubCell"/>
</dbReference>
<dbReference type="EC" id="6.1.1.7" evidence="12"/>
<comment type="function">
    <text evidence="12">Catalyzes the attachment of alanine to tRNA(Ala) in a two-step reaction: alanine is first activated by ATP to form Ala-AMP and then transferred to the acceptor end of tRNA(Ala). Also edits incorrectly charged Ser-tRNA(Ala) and Gly-tRNA(Ala) via its editing domain.</text>
</comment>
<feature type="domain" description="Alanyl-transfer RNA synthetases family profile" evidence="13">
    <location>
        <begin position="44"/>
        <end position="734"/>
    </location>
</feature>
<evidence type="ECO:0000256" key="12">
    <source>
        <dbReference type="HAMAP-Rule" id="MF_00036"/>
    </source>
</evidence>
<comment type="similarity">
    <text evidence="1 12">Belongs to the class-II aminoacyl-tRNA synthetase family.</text>
</comment>
<evidence type="ECO:0000256" key="1">
    <source>
        <dbReference type="ARBA" id="ARBA00008226"/>
    </source>
</evidence>
<dbReference type="Proteomes" id="UP000291213">
    <property type="component" value="Unassembled WGS sequence"/>
</dbReference>
<evidence type="ECO:0000256" key="7">
    <source>
        <dbReference type="ARBA" id="ARBA00022833"/>
    </source>
</evidence>
<evidence type="ECO:0000313" key="15">
    <source>
        <dbReference type="Proteomes" id="UP000291213"/>
    </source>
</evidence>
<dbReference type="InterPro" id="IPR018164">
    <property type="entry name" value="Ala-tRNA-synth_IIc_N"/>
</dbReference>
<dbReference type="GO" id="GO:0005524">
    <property type="term" value="F:ATP binding"/>
    <property type="evidence" value="ECO:0007669"/>
    <property type="project" value="UniProtKB-UniRule"/>
</dbReference>
<keyword evidence="10 12" id="KW-0648">Protein biosynthesis</keyword>
<feature type="binding site" evidence="12">
    <location>
        <position position="695"/>
    </location>
    <ligand>
        <name>Zn(2+)</name>
        <dbReference type="ChEBI" id="CHEBI:29105"/>
    </ligand>
</feature>
<dbReference type="GO" id="GO:0006419">
    <property type="term" value="P:alanyl-tRNA aminoacylation"/>
    <property type="evidence" value="ECO:0007669"/>
    <property type="project" value="UniProtKB-UniRule"/>
</dbReference>
<dbReference type="SUPFAM" id="SSF55681">
    <property type="entry name" value="Class II aaRS and biotin synthetases"/>
    <property type="match status" value="1"/>
</dbReference>